<dbReference type="EMBL" id="PGLV01000005">
    <property type="protein sequence ID" value="POZ54419.1"/>
    <property type="molecule type" value="Genomic_DNA"/>
</dbReference>
<comment type="caution">
    <text evidence="1">The sequence shown here is derived from an EMBL/GenBank/DDBJ whole genome shotgun (WGS) entry which is preliminary data.</text>
</comment>
<reference evidence="1 2" key="1">
    <citation type="submission" date="2017-11" db="EMBL/GenBank/DDBJ databases">
        <title>Genome sequence of Lysinibacillus sphaericus, a lignin-degrading bacteria isolated from municipal solid waste soil.</title>
        <authorList>
            <person name="Persinoti G.F."/>
            <person name="Paixao D.A."/>
            <person name="Bugg T.D."/>
            <person name="Squina F.M."/>
        </authorList>
    </citation>
    <scope>NUCLEOTIDE SEQUENCE [LARGE SCALE GENOMIC DNA]</scope>
    <source>
        <strain evidence="1 2">A1</strain>
    </source>
</reference>
<dbReference type="RefSeq" id="WP_258041169.1">
    <property type="nucleotide sequence ID" value="NZ_CP194323.1"/>
</dbReference>
<proteinExistence type="predicted"/>
<evidence type="ECO:0000313" key="1">
    <source>
        <dbReference type="EMBL" id="POZ54419.1"/>
    </source>
</evidence>
<dbReference type="SUPFAM" id="SSF55729">
    <property type="entry name" value="Acyl-CoA N-acyltransferases (Nat)"/>
    <property type="match status" value="1"/>
</dbReference>
<evidence type="ECO:0008006" key="3">
    <source>
        <dbReference type="Google" id="ProtNLM"/>
    </source>
</evidence>
<keyword evidence="2" id="KW-1185">Reference proteome</keyword>
<evidence type="ECO:0000313" key="2">
    <source>
        <dbReference type="Proteomes" id="UP000237319"/>
    </source>
</evidence>
<organism evidence="1 2">
    <name type="scientific">Lysinibacillus sphaericus</name>
    <name type="common">Bacillus sphaericus</name>
    <dbReference type="NCBI Taxonomy" id="1421"/>
    <lineage>
        <taxon>Bacteria</taxon>
        <taxon>Bacillati</taxon>
        <taxon>Bacillota</taxon>
        <taxon>Bacilli</taxon>
        <taxon>Bacillales</taxon>
        <taxon>Bacillaceae</taxon>
        <taxon>Lysinibacillus</taxon>
    </lineage>
</organism>
<protein>
    <recommendedName>
        <fullName evidence="3">N-acetyltransferase domain-containing protein</fullName>
    </recommendedName>
</protein>
<sequence>MMPTLQDVYTYEIITKDQPDLIEKAATCLAKTFVGVDVAGKWVQEPIIGYSLKLPYDDFYQFTKEYIEDNVHQGYCVVALDAEHNVVGALVGDTNALEIHEGDIFSGTFSDMNIVMDVLVDIDVRFLNDYKQRYGKEMEDNEVLHLFLLGVIAEHNRHEIVQTLGDILVQKASEEGLRLVLAEATNPKSMTLLQKYHGFEKYVNVEGDFIVHKYETNEHLNDIPASVADGIYIIVKEL</sequence>
<dbReference type="InterPro" id="IPR016181">
    <property type="entry name" value="Acyl_CoA_acyltransferase"/>
</dbReference>
<dbReference type="Proteomes" id="UP000237319">
    <property type="component" value="Unassembled WGS sequence"/>
</dbReference>
<dbReference type="Gene3D" id="3.40.630.30">
    <property type="match status" value="1"/>
</dbReference>
<gene>
    <name evidence="1" type="ORF">LYSIN_04088</name>
</gene>
<dbReference type="AlphaFoldDB" id="A0A2S5CUC8"/>
<accession>A0A2S5CUC8</accession>
<name>A0A2S5CUC8_LYSSH</name>